<dbReference type="Proteomes" id="UP001524383">
    <property type="component" value="Unassembled WGS sequence"/>
</dbReference>
<dbReference type="GO" id="GO:0043139">
    <property type="term" value="F:5'-3' DNA helicase activity"/>
    <property type="evidence" value="ECO:0007669"/>
    <property type="project" value="UniProtKB-EC"/>
</dbReference>
<dbReference type="GO" id="GO:0043138">
    <property type="term" value="F:3'-5' DNA helicase activity"/>
    <property type="evidence" value="ECO:0007669"/>
    <property type="project" value="UniProtKB-EC"/>
</dbReference>
<comment type="similarity">
    <text evidence="1">Belongs to the HerA family.</text>
</comment>
<name>A0ABD4TGP8_9EURY</name>
<comment type="catalytic activity">
    <reaction evidence="3">
        <text>ATP + H2O = ADP + phosphate + H(+)</text>
        <dbReference type="Rhea" id="RHEA:13065"/>
        <dbReference type="ChEBI" id="CHEBI:15377"/>
        <dbReference type="ChEBI" id="CHEBI:15378"/>
        <dbReference type="ChEBI" id="CHEBI:30616"/>
        <dbReference type="ChEBI" id="CHEBI:43474"/>
        <dbReference type="ChEBI" id="CHEBI:456216"/>
        <dbReference type="EC" id="5.6.2.3"/>
    </reaction>
</comment>
<dbReference type="RefSeq" id="WP_255332095.1">
    <property type="nucleotide sequence ID" value="NZ_VOTZ01000006.1"/>
</dbReference>
<sequence>MTNLIDIDTADAAKFRLIGQTHSSYRCAVPYTSEIFLGDLLAIHDHQKQFTFYAKVTGMQHASNFADANWDTRPHTSHFYNLGEDVFLLLEATPLGYLDPNGNFRRPKTVPTKFSGVRIAEEEDFAFLEQYMGKIEVGLVRNGTGTIATAKVGLHPHDLNQHMGVFATTGMGKSNFMKVFSASCMKERPFGLLMVDPHGEYLKGRPAPGGGENPGLTHYKEGRDGLAIFSTRNEESIRRYGASSLSIAYDDFRPSDLYPIFEFSEAQSEILETVSDIKGSSMIDFFQATDFTEDWYDSYSGTNTQLARRLKEFHEASLRSIKRKLEILTRHNTFFRRSGSTINEIRRALEEQKVVLIDIPGMREQSELFILSLLTRTFLNERRNDGFGADETEPAGQILIAIEEAQRVLGPGRGTAVFRECAMEGRKFGIGLCVITQQPKNIDPRILAQINTYVVLGLSDKTDRQMIASSAKQDLTPLDGEIQTLERGEAVISTLSVPFPISCRIHAFDRYIRQPDMKKTDLIRKGLKNSFS</sequence>
<keyword evidence="7" id="KW-1185">Reference proteome</keyword>
<dbReference type="InterPro" id="IPR002789">
    <property type="entry name" value="HerA_central"/>
</dbReference>
<evidence type="ECO:0000256" key="3">
    <source>
        <dbReference type="ARBA" id="ARBA00048954"/>
    </source>
</evidence>
<evidence type="ECO:0000256" key="1">
    <source>
        <dbReference type="ARBA" id="ARBA00007816"/>
    </source>
</evidence>
<dbReference type="SUPFAM" id="SSF52540">
    <property type="entry name" value="P-loop containing nucleoside triphosphate hydrolases"/>
    <property type="match status" value="1"/>
</dbReference>
<evidence type="ECO:0000259" key="5">
    <source>
        <dbReference type="Pfam" id="PF01935"/>
    </source>
</evidence>
<dbReference type="Gene3D" id="3.40.50.300">
    <property type="entry name" value="P-loop containing nucleotide triphosphate hydrolases"/>
    <property type="match status" value="2"/>
</dbReference>
<keyword evidence="6" id="KW-0547">Nucleotide-binding</keyword>
<protein>
    <submittedName>
        <fullName evidence="6">ATP-binding protein</fullName>
    </submittedName>
</protein>
<reference evidence="6 7" key="1">
    <citation type="submission" date="2019-08" db="EMBL/GenBank/DDBJ databases">
        <authorList>
            <person name="Chen S.-C."/>
            <person name="Lai M.-C."/>
            <person name="You Y.-T."/>
        </authorList>
    </citation>
    <scope>NUCLEOTIDE SEQUENCE [LARGE SCALE GENOMIC DNA]</scope>
    <source>
        <strain evidence="6 7">P2F9704a</strain>
    </source>
</reference>
<dbReference type="PANTHER" id="PTHR42957:SF1">
    <property type="entry name" value="HELICASE MJ1565-RELATED"/>
    <property type="match status" value="1"/>
</dbReference>
<dbReference type="GO" id="GO:0005524">
    <property type="term" value="F:ATP binding"/>
    <property type="evidence" value="ECO:0007669"/>
    <property type="project" value="UniProtKB-KW"/>
</dbReference>
<comment type="caution">
    <text evidence="6">The sequence shown here is derived from an EMBL/GenBank/DDBJ whole genome shotgun (WGS) entry which is preliminary data.</text>
</comment>
<comment type="catalytic activity">
    <reaction evidence="2">
        <text>Couples ATP hydrolysis with the unwinding of duplex DNA by translocating in the 3'-5' direction.</text>
        <dbReference type="EC" id="5.6.2.4"/>
    </reaction>
</comment>
<dbReference type="InterPro" id="IPR008571">
    <property type="entry name" value="HerA-like"/>
</dbReference>
<gene>
    <name evidence="6" type="ORF">FTO68_03990</name>
</gene>
<dbReference type="InterPro" id="IPR027417">
    <property type="entry name" value="P-loop_NTPase"/>
</dbReference>
<evidence type="ECO:0000256" key="2">
    <source>
        <dbReference type="ARBA" id="ARBA00034617"/>
    </source>
</evidence>
<dbReference type="EMBL" id="VOTZ01000006">
    <property type="protein sequence ID" value="MCQ1538153.1"/>
    <property type="molecule type" value="Genomic_DNA"/>
</dbReference>
<organism evidence="6 7">
    <name type="scientific">Methanocalculus taiwanensis</name>
    <dbReference type="NCBI Taxonomy" id="106207"/>
    <lineage>
        <taxon>Archaea</taxon>
        <taxon>Methanobacteriati</taxon>
        <taxon>Methanobacteriota</taxon>
        <taxon>Stenosarchaea group</taxon>
        <taxon>Methanomicrobia</taxon>
        <taxon>Methanomicrobiales</taxon>
        <taxon>Methanocalculaceae</taxon>
        <taxon>Methanocalculus</taxon>
    </lineage>
</organism>
<dbReference type="Pfam" id="PF01935">
    <property type="entry name" value="DUF87"/>
    <property type="match status" value="1"/>
</dbReference>
<keyword evidence="6" id="KW-0067">ATP-binding</keyword>
<dbReference type="AlphaFoldDB" id="A0ABD4TGP8"/>
<evidence type="ECO:0000313" key="7">
    <source>
        <dbReference type="Proteomes" id="UP001524383"/>
    </source>
</evidence>
<accession>A0ABD4TGP8</accession>
<evidence type="ECO:0000313" key="6">
    <source>
        <dbReference type="EMBL" id="MCQ1538153.1"/>
    </source>
</evidence>
<evidence type="ECO:0000256" key="4">
    <source>
        <dbReference type="ARBA" id="ARBA00048988"/>
    </source>
</evidence>
<dbReference type="PANTHER" id="PTHR42957">
    <property type="entry name" value="HELICASE MJ1565-RELATED"/>
    <property type="match status" value="1"/>
</dbReference>
<comment type="catalytic activity">
    <reaction evidence="4">
        <text>ATP + H2O = ADP + phosphate + H(+)</text>
        <dbReference type="Rhea" id="RHEA:13065"/>
        <dbReference type="ChEBI" id="CHEBI:15377"/>
        <dbReference type="ChEBI" id="CHEBI:15378"/>
        <dbReference type="ChEBI" id="CHEBI:30616"/>
        <dbReference type="ChEBI" id="CHEBI:43474"/>
        <dbReference type="ChEBI" id="CHEBI:456216"/>
        <dbReference type="EC" id="5.6.2.4"/>
    </reaction>
</comment>
<feature type="domain" description="Helicase HerA central" evidence="5">
    <location>
        <begin position="136"/>
        <end position="377"/>
    </location>
</feature>
<proteinExistence type="inferred from homology"/>